<feature type="chain" id="PRO_5005516148" evidence="1">
    <location>
        <begin position="21"/>
        <end position="181"/>
    </location>
</feature>
<dbReference type="Gene3D" id="2.40.128.20">
    <property type="match status" value="1"/>
</dbReference>
<accession>A0A0K8R4R8</accession>
<protein>
    <submittedName>
        <fullName evidence="2">Putative salivary lipocalin</fullName>
    </submittedName>
</protein>
<organism evidence="2">
    <name type="scientific">Ixodes ricinus</name>
    <name type="common">Common tick</name>
    <name type="synonym">Acarus ricinus</name>
    <dbReference type="NCBI Taxonomy" id="34613"/>
    <lineage>
        <taxon>Eukaryota</taxon>
        <taxon>Metazoa</taxon>
        <taxon>Ecdysozoa</taxon>
        <taxon>Arthropoda</taxon>
        <taxon>Chelicerata</taxon>
        <taxon>Arachnida</taxon>
        <taxon>Acari</taxon>
        <taxon>Parasitiformes</taxon>
        <taxon>Ixodida</taxon>
        <taxon>Ixodoidea</taxon>
        <taxon>Ixodidae</taxon>
        <taxon>Ixodinae</taxon>
        <taxon>Ixodes</taxon>
    </lineage>
</organism>
<reference evidence="2" key="1">
    <citation type="submission" date="2012-12" db="EMBL/GenBank/DDBJ databases">
        <title>Identification and characterization of a phenylalanine ammonia-lyase gene family in Isatis indigotica Fort.</title>
        <authorList>
            <person name="Liu Q."/>
            <person name="Chen J."/>
            <person name="Zhou X."/>
            <person name="Di P."/>
            <person name="Xiao Y."/>
            <person name="Xuan H."/>
            <person name="Zhang L."/>
            <person name="Chen W."/>
        </authorList>
    </citation>
    <scope>NUCLEOTIDE SEQUENCE</scope>
    <source>
        <tissue evidence="2">Salivary gland</tissue>
    </source>
</reference>
<evidence type="ECO:0000256" key="1">
    <source>
        <dbReference type="SAM" id="SignalP"/>
    </source>
</evidence>
<keyword evidence="1" id="KW-0732">Signal</keyword>
<proteinExistence type="evidence at transcript level"/>
<dbReference type="SUPFAM" id="SSF50814">
    <property type="entry name" value="Lipocalins"/>
    <property type="match status" value="1"/>
</dbReference>
<evidence type="ECO:0000313" key="2">
    <source>
        <dbReference type="EMBL" id="JAA65474.1"/>
    </source>
</evidence>
<sequence>MSALSFLGVLFLCHSHATLSQHSQGDYPDANEVMQKLPQTYMLQFGRHYPKLICGYQVFYNATLQKKTYQKYDLFFRYAGGRSFNQPLYVKKVINYPICMGTRPEPELEPTHELQILFSDMGSCMIAKNPNPKLPGACRLMMTKETFFTPPSICLSKFQDHCGSTVFNYTIKDCPYPEATQ</sequence>
<dbReference type="InterPro" id="IPR012674">
    <property type="entry name" value="Calycin"/>
</dbReference>
<name>A0A0K8R4R8_IXORI</name>
<dbReference type="EMBL" id="GADI01008334">
    <property type="protein sequence ID" value="JAA65474.1"/>
    <property type="molecule type" value="mRNA"/>
</dbReference>
<dbReference type="AlphaFoldDB" id="A0A0K8R4R8"/>
<feature type="signal peptide" evidence="1">
    <location>
        <begin position="1"/>
        <end position="20"/>
    </location>
</feature>